<gene>
    <name evidence="1" type="ORF">SAMN02745132_03784</name>
</gene>
<dbReference type="EMBL" id="FUXU01000069">
    <property type="protein sequence ID" value="SKA63716.1"/>
    <property type="molecule type" value="Genomic_DNA"/>
</dbReference>
<evidence type="ECO:0000313" key="1">
    <source>
        <dbReference type="EMBL" id="SKA63716.1"/>
    </source>
</evidence>
<reference evidence="2" key="1">
    <citation type="submission" date="2017-02" db="EMBL/GenBank/DDBJ databases">
        <authorList>
            <person name="Varghese N."/>
            <person name="Submissions S."/>
        </authorList>
    </citation>
    <scope>NUCLEOTIDE SEQUENCE [LARGE SCALE GENOMIC DNA]</scope>
    <source>
        <strain evidence="2">DSM 22720</strain>
    </source>
</reference>
<dbReference type="AlphaFoldDB" id="A0A1T4VFN6"/>
<organism evidence="1 2">
    <name type="scientific">Enterovibrio nigricans DSM 22720</name>
    <dbReference type="NCBI Taxonomy" id="1121868"/>
    <lineage>
        <taxon>Bacteria</taxon>
        <taxon>Pseudomonadati</taxon>
        <taxon>Pseudomonadota</taxon>
        <taxon>Gammaproteobacteria</taxon>
        <taxon>Vibrionales</taxon>
        <taxon>Vibrionaceae</taxon>
        <taxon>Enterovibrio</taxon>
    </lineage>
</organism>
<evidence type="ECO:0008006" key="3">
    <source>
        <dbReference type="Google" id="ProtNLM"/>
    </source>
</evidence>
<keyword evidence="2" id="KW-1185">Reference proteome</keyword>
<accession>A0A1T4VFN6</accession>
<evidence type="ECO:0000313" key="2">
    <source>
        <dbReference type="Proteomes" id="UP000190162"/>
    </source>
</evidence>
<protein>
    <recommendedName>
        <fullName evidence="3">TniQ protein</fullName>
    </recommendedName>
</protein>
<dbReference type="Proteomes" id="UP000190162">
    <property type="component" value="Unassembled WGS sequence"/>
</dbReference>
<proteinExistence type="predicted"/>
<name>A0A1T4VFN6_9GAMM</name>
<sequence>MCCPHHGVWLSYQCEFCKSPLEVKNHKIDACSCGKAFSEAKPEACSQDVINLQRFVEGDYSNMDDEALRLLENPDELDMASRIQLVRSTIRWIDKEQREQMVPQIDLSDFVYAREYIDDASEALFTGKAGFFSFLKKIHGVTPNAPQVSDHFSHFYLEFFDRFSGQEFHKYRQLIEQYINRYWTKPLSRRNSHFSSRTIDDHPWIPLQQACREFEIHKSTLKSAIEQRLVRSESLEKEKRVVTVVYKPDLIAREDRLKSLLSAKDAASVLGLTKAQFARLREVEGFDVISKPNEQGGSKWQFYRDDIYHYRDSLLDEVSNSPGDHWSLPHLLQYFGGQIDDPLITILQAVKDQELTVAARLESGSGLSSMLFSQSEFLAWYEKKKFRSNVISIPVAAKIMKIQQEFAYQLVEAGLLELSSPPEGATRWLTQTNIEQFQQKYILLSKLAKKTNLSSRALMSYFASIGIYPLDQGWEKPLRQKVYSKELLSDIQILVEYL</sequence>